<keyword evidence="11" id="KW-1185">Reference proteome</keyword>
<dbReference type="FunFam" id="3.40.50.300:FF:002693">
    <property type="entry name" value="Predicted protein"/>
    <property type="match status" value="1"/>
</dbReference>
<evidence type="ECO:0000259" key="9">
    <source>
        <dbReference type="PROSITE" id="PS51194"/>
    </source>
</evidence>
<feature type="compositionally biased region" description="Polar residues" evidence="7">
    <location>
        <begin position="44"/>
        <end position="57"/>
    </location>
</feature>
<dbReference type="GO" id="GO:0005730">
    <property type="term" value="C:nucleolus"/>
    <property type="evidence" value="ECO:0007669"/>
    <property type="project" value="TreeGrafter"/>
</dbReference>
<evidence type="ECO:0000313" key="10">
    <source>
        <dbReference type="EMBL" id="KAA1098186.1"/>
    </source>
</evidence>
<accession>A0A5B0PAZ3</accession>
<feature type="compositionally biased region" description="Polar residues" evidence="7">
    <location>
        <begin position="345"/>
        <end position="362"/>
    </location>
</feature>
<dbReference type="Proteomes" id="UP000324748">
    <property type="component" value="Unassembled WGS sequence"/>
</dbReference>
<dbReference type="InterPro" id="IPR001650">
    <property type="entry name" value="Helicase_C-like"/>
</dbReference>
<dbReference type="SMART" id="SM00487">
    <property type="entry name" value="DEXDc"/>
    <property type="match status" value="1"/>
</dbReference>
<feature type="region of interest" description="Disordered" evidence="7">
    <location>
        <begin position="342"/>
        <end position="396"/>
    </location>
</feature>
<feature type="compositionally biased region" description="Polar residues" evidence="7">
    <location>
        <begin position="713"/>
        <end position="727"/>
    </location>
</feature>
<feature type="compositionally biased region" description="Acidic residues" evidence="7">
    <location>
        <begin position="245"/>
        <end position="256"/>
    </location>
</feature>
<evidence type="ECO:0000259" key="8">
    <source>
        <dbReference type="PROSITE" id="PS51192"/>
    </source>
</evidence>
<evidence type="ECO:0000256" key="5">
    <source>
        <dbReference type="ARBA" id="ARBA00022806"/>
    </source>
</evidence>
<dbReference type="EC" id="3.6.4.13" evidence="2"/>
<keyword evidence="4" id="KW-0378">Hydrolase</keyword>
<comment type="caution">
    <text evidence="10">The sequence shown here is derived from an EMBL/GenBank/DDBJ whole genome shotgun (WGS) entry which is preliminary data.</text>
</comment>
<dbReference type="FunFam" id="1.20.120.1080:FF:000045">
    <property type="entry name" value="Uncharacterized protein"/>
    <property type="match status" value="1"/>
</dbReference>
<dbReference type="InterPro" id="IPR014001">
    <property type="entry name" value="Helicase_ATP-bd"/>
</dbReference>
<feature type="compositionally biased region" description="Polar residues" evidence="7">
    <location>
        <begin position="180"/>
        <end position="189"/>
    </location>
</feature>
<dbReference type="InterPro" id="IPR048333">
    <property type="entry name" value="HA2_WH"/>
</dbReference>
<dbReference type="InterPro" id="IPR011545">
    <property type="entry name" value="DEAD/DEAH_box_helicase_dom"/>
</dbReference>
<dbReference type="Pfam" id="PF00271">
    <property type="entry name" value="Helicase_C"/>
    <property type="match status" value="1"/>
</dbReference>
<feature type="compositionally biased region" description="Polar residues" evidence="7">
    <location>
        <begin position="370"/>
        <end position="384"/>
    </location>
</feature>
<proteinExistence type="inferred from homology"/>
<dbReference type="CDD" id="cd18791">
    <property type="entry name" value="SF2_C_RHA"/>
    <property type="match status" value="1"/>
</dbReference>
<evidence type="ECO:0000256" key="4">
    <source>
        <dbReference type="ARBA" id="ARBA00022801"/>
    </source>
</evidence>
<dbReference type="GO" id="GO:0003724">
    <property type="term" value="F:RNA helicase activity"/>
    <property type="evidence" value="ECO:0007669"/>
    <property type="project" value="UniProtKB-EC"/>
</dbReference>
<dbReference type="Gene3D" id="3.40.50.300">
    <property type="entry name" value="P-loop containing nucleotide triphosphate hydrolases"/>
    <property type="match status" value="3"/>
</dbReference>
<dbReference type="PANTHER" id="PTHR18934">
    <property type="entry name" value="ATP-DEPENDENT RNA HELICASE"/>
    <property type="match status" value="1"/>
</dbReference>
<dbReference type="InterPro" id="IPR027417">
    <property type="entry name" value="P-loop_NTPase"/>
</dbReference>
<reference evidence="10 11" key="1">
    <citation type="submission" date="2019-05" db="EMBL/GenBank/DDBJ databases">
        <title>Emergence of the Ug99 lineage of the wheat stem rust pathogen through somatic hybridization.</title>
        <authorList>
            <person name="Li F."/>
            <person name="Upadhyaya N.M."/>
            <person name="Sperschneider J."/>
            <person name="Matny O."/>
            <person name="Nguyen-Phuc H."/>
            <person name="Mago R."/>
            <person name="Raley C."/>
            <person name="Miller M.E."/>
            <person name="Silverstein K.A.T."/>
            <person name="Henningsen E."/>
            <person name="Hirsch C.D."/>
            <person name="Visser B."/>
            <person name="Pretorius Z.A."/>
            <person name="Steffenson B.J."/>
            <person name="Schwessinger B."/>
            <person name="Dodds P.N."/>
            <person name="Figueroa M."/>
        </authorList>
    </citation>
    <scope>NUCLEOTIDE SEQUENCE [LARGE SCALE GENOMIC DNA]</scope>
    <source>
        <strain evidence="10">21-0</strain>
    </source>
</reference>
<feature type="compositionally biased region" description="Basic residues" evidence="7">
    <location>
        <begin position="227"/>
        <end position="240"/>
    </location>
</feature>
<dbReference type="CDD" id="cd17982">
    <property type="entry name" value="DEXHc_DHX37"/>
    <property type="match status" value="1"/>
</dbReference>
<feature type="compositionally biased region" description="Low complexity" evidence="7">
    <location>
        <begin position="258"/>
        <end position="283"/>
    </location>
</feature>
<feature type="domain" description="Helicase ATP-binding" evidence="8">
    <location>
        <begin position="434"/>
        <end position="634"/>
    </location>
</feature>
<keyword evidence="3" id="KW-0547">Nucleotide-binding</keyword>
<dbReference type="EMBL" id="VSWC01000066">
    <property type="protein sequence ID" value="KAA1098186.1"/>
    <property type="molecule type" value="Genomic_DNA"/>
</dbReference>
<dbReference type="PROSITE" id="PS51192">
    <property type="entry name" value="HELICASE_ATP_BIND_1"/>
    <property type="match status" value="1"/>
</dbReference>
<organism evidence="10 11">
    <name type="scientific">Puccinia graminis f. sp. tritici</name>
    <dbReference type="NCBI Taxonomy" id="56615"/>
    <lineage>
        <taxon>Eukaryota</taxon>
        <taxon>Fungi</taxon>
        <taxon>Dikarya</taxon>
        <taxon>Basidiomycota</taxon>
        <taxon>Pucciniomycotina</taxon>
        <taxon>Pucciniomycetes</taxon>
        <taxon>Pucciniales</taxon>
        <taxon>Pucciniaceae</taxon>
        <taxon>Puccinia</taxon>
    </lineage>
</organism>
<evidence type="ECO:0000256" key="7">
    <source>
        <dbReference type="SAM" id="MobiDB-lite"/>
    </source>
</evidence>
<dbReference type="SUPFAM" id="SSF52540">
    <property type="entry name" value="P-loop containing nucleoside triphosphate hydrolases"/>
    <property type="match status" value="1"/>
</dbReference>
<feature type="region of interest" description="Disordered" evidence="7">
    <location>
        <begin position="712"/>
        <end position="750"/>
    </location>
</feature>
<keyword evidence="6" id="KW-0067">ATP-binding</keyword>
<dbReference type="PROSITE" id="PS00690">
    <property type="entry name" value="DEAH_ATP_HELICASE"/>
    <property type="match status" value="1"/>
</dbReference>
<dbReference type="Gene3D" id="1.20.120.1080">
    <property type="match status" value="1"/>
</dbReference>
<dbReference type="GO" id="GO:0000462">
    <property type="term" value="P:maturation of SSU-rRNA from tricistronic rRNA transcript (SSU-rRNA, 5.8S rRNA, LSU-rRNA)"/>
    <property type="evidence" value="ECO:0007669"/>
    <property type="project" value="TreeGrafter"/>
</dbReference>
<evidence type="ECO:0000256" key="6">
    <source>
        <dbReference type="ARBA" id="ARBA00022840"/>
    </source>
</evidence>
<dbReference type="SMART" id="SM00490">
    <property type="entry name" value="HELICc"/>
    <property type="match status" value="1"/>
</dbReference>
<feature type="region of interest" description="Disordered" evidence="7">
    <location>
        <begin position="133"/>
        <end position="327"/>
    </location>
</feature>
<dbReference type="FunFam" id="3.40.50.300:FF:001555">
    <property type="entry name" value="Putative ATP-dependent RNA helicase"/>
    <property type="match status" value="1"/>
</dbReference>
<keyword evidence="5 10" id="KW-0347">Helicase</keyword>
<dbReference type="InterPro" id="IPR011709">
    <property type="entry name" value="DEAD-box_helicase_OB_fold"/>
</dbReference>
<dbReference type="OrthoDB" id="10253254at2759"/>
<feature type="region of interest" description="Disordered" evidence="7">
    <location>
        <begin position="1"/>
        <end position="73"/>
    </location>
</feature>
<gene>
    <name evidence="10" type="primary">ECM16_2</name>
    <name evidence="10" type="ORF">PGT21_029956</name>
</gene>
<dbReference type="GO" id="GO:0016787">
    <property type="term" value="F:hydrolase activity"/>
    <property type="evidence" value="ECO:0007669"/>
    <property type="project" value="UniProtKB-KW"/>
</dbReference>
<evidence type="ECO:0000256" key="3">
    <source>
        <dbReference type="ARBA" id="ARBA00022741"/>
    </source>
</evidence>
<dbReference type="PROSITE" id="PS51194">
    <property type="entry name" value="HELICASE_CTER"/>
    <property type="match status" value="1"/>
</dbReference>
<dbReference type="Pfam" id="PF04408">
    <property type="entry name" value="WHD_HA2"/>
    <property type="match status" value="1"/>
</dbReference>
<dbReference type="PANTHER" id="PTHR18934:SF99">
    <property type="entry name" value="ATP-DEPENDENT RNA HELICASE DHX37-RELATED"/>
    <property type="match status" value="1"/>
</dbReference>
<dbReference type="GO" id="GO:0005524">
    <property type="term" value="F:ATP binding"/>
    <property type="evidence" value="ECO:0007669"/>
    <property type="project" value="UniProtKB-KW"/>
</dbReference>
<evidence type="ECO:0000313" key="11">
    <source>
        <dbReference type="Proteomes" id="UP000324748"/>
    </source>
</evidence>
<name>A0A5B0PAZ3_PUCGR</name>
<dbReference type="GO" id="GO:1990904">
    <property type="term" value="C:ribonucleoprotein complex"/>
    <property type="evidence" value="ECO:0007669"/>
    <property type="project" value="UniProtKB-ARBA"/>
</dbReference>
<dbReference type="GO" id="GO:0003723">
    <property type="term" value="F:RNA binding"/>
    <property type="evidence" value="ECO:0007669"/>
    <property type="project" value="TreeGrafter"/>
</dbReference>
<feature type="compositionally biased region" description="Basic and acidic residues" evidence="7">
    <location>
        <begin position="18"/>
        <end position="43"/>
    </location>
</feature>
<protein>
    <recommendedName>
        <fullName evidence="2">RNA helicase</fullName>
        <ecNumber evidence="2">3.6.4.13</ecNumber>
    </recommendedName>
</protein>
<sequence length="1328" mass="147343">MGFSRPRYNQKARSHRSAPQDEQKQKTEVDYSRVEAVVDHEELGSSSKPKTMSAVNQETEDRGSMSKKKRKRFDAYVQKKLKKERRNELIQELEKTQSSVKDPSAFISTAHLCSSSVARTQRELKATIAEVESRRRERAQGLISSKQKLRSGYHSQSDLEDESDPTPATNPFSGAVEICNASSESNITAKKTPRHPPKPTVASQPLTVATHKVAFGSALASGAITTHIKRPVKKKRKSHKPPTLLDDDDDSFDDSESSTHSSSTASDDQDQAQSSSSGSSSSSWPEEEEWTGCDDSLQVEEVLVDTDTPHNQPQPDLPSEPTPRVKGSIRDWANKQLQLAEENKLNSTVSHDLEVTASSSPPETRPVSDVPQSQETKSTKTPQTRCGPLGAPLDLPETPLFLHQKTSHVPLERDEEVIASRSLLPVFAEEHTVMDAIRRHPVVVICGETGSGKTTQVPQFLYEAGWGKSDGDNPGLIGVTQPRRVAAVSMARRVEKEMGLSGQGIVSHQIRYDTTTSSTTKIKFMTDGVILRELAADFLLSKYSVVIVDEAHERSINTDVLIGVLSRIVRLRLKTWMENLSNKNSGQNSAGKTSDTEMKTGICCRPLRLIIMSATLRVSDFTLNSSLFSQPPPVIEIAARQFPVAVHFMRRTPMDYVNEAFTKAAKIHSRLPPGGILIFLTGQLEITKLCRKLEQKFGKKIVEERKARKAALQSKSSTLPCAQSTPSIGERDTNDDGDTPQEPVTQMDGFSSGEAEMINLGKDKHEFAADVDEGQEWEEDPEALDTDEEDDLIVEGVELVEDSDVPMYILPLYSLLPTDQQMKVFEDPPPGTRLVVVATNVAETSLTIPNIRYVIDSGRAKERHYDLSTGIQSFEIDWISKASASQRSGRAGRTGPGHCYRLYSSAVFENYFPQFAKPEIQRMPIDGIVLQMKSMNIDTVTNFPFPTPPDRFALRKSEISLAHLGALSFPHGQSDWFMKGDPGGEGTITELGRAMAKYPLSPRFARMLVSGFQYECLAYVIAMVSILSVGDPFIHESAIDEDNPTDCLDDQAINETELLKNADCKDREIRRQKRRQFFKVQQQFASLGNGVSDLFKVLAVVGAYEFGQGNNPSKFCHENFVRPKAMEEIHKLRAQITRIVQAATMATGLKVEFSPKLMPPSETQLKVLRQLIASAFIDQVAIKASKVKSCQSSSGKSGANNPNRNLVAYRAIGIEEDVFIHPSSVLFDSNVHPEPEFIVFQELHRTEKRIWIKGITLINPSWLPVLGKSLCTFSKPIDNSTNNKIPSRATDTERKCFVIPKFGGPGLDVELGPVQMTQRKVGNLWVWV</sequence>
<dbReference type="FunFam" id="3.40.50.300:FF:002147">
    <property type="entry name" value="Putative ATP-dependent RNA helicase"/>
    <property type="match status" value="1"/>
</dbReference>
<evidence type="ECO:0000256" key="1">
    <source>
        <dbReference type="ARBA" id="ARBA00008792"/>
    </source>
</evidence>
<dbReference type="SMART" id="SM00847">
    <property type="entry name" value="HA2"/>
    <property type="match status" value="1"/>
</dbReference>
<comment type="similarity">
    <text evidence="1">Belongs to the DEAD box helicase family. DEAH subfamily.</text>
</comment>
<evidence type="ECO:0000256" key="2">
    <source>
        <dbReference type="ARBA" id="ARBA00012552"/>
    </source>
</evidence>
<feature type="domain" description="Helicase C-terminal" evidence="9">
    <location>
        <begin position="779"/>
        <end position="936"/>
    </location>
</feature>
<dbReference type="Pfam" id="PF21010">
    <property type="entry name" value="HA2_C"/>
    <property type="match status" value="1"/>
</dbReference>
<dbReference type="InterPro" id="IPR002464">
    <property type="entry name" value="DNA/RNA_helicase_DEAH_CS"/>
</dbReference>
<dbReference type="InterPro" id="IPR007502">
    <property type="entry name" value="Helicase-assoc_dom"/>
</dbReference>
<dbReference type="Pfam" id="PF00270">
    <property type="entry name" value="DEAD"/>
    <property type="match status" value="1"/>
</dbReference>
<dbReference type="Pfam" id="PF07717">
    <property type="entry name" value="OB_NTP_bind"/>
    <property type="match status" value="1"/>
</dbReference>